<evidence type="ECO:0000259" key="4">
    <source>
        <dbReference type="SMART" id="SM00893"/>
    </source>
</evidence>
<dbReference type="SUPFAM" id="SSF52402">
    <property type="entry name" value="Adenine nucleotide alpha hydrolases-like"/>
    <property type="match status" value="1"/>
</dbReference>
<organism evidence="5 6">
    <name type="scientific">Halomonas salipaludis</name>
    <dbReference type="NCBI Taxonomy" id="2032625"/>
    <lineage>
        <taxon>Bacteria</taxon>
        <taxon>Pseudomonadati</taxon>
        <taxon>Pseudomonadota</taxon>
        <taxon>Gammaproteobacteria</taxon>
        <taxon>Oceanospirillales</taxon>
        <taxon>Halomonadaceae</taxon>
        <taxon>Halomonas</taxon>
    </lineage>
</organism>
<evidence type="ECO:0000256" key="1">
    <source>
        <dbReference type="ARBA" id="ARBA00005817"/>
    </source>
</evidence>
<dbReference type="Gene3D" id="3.40.50.620">
    <property type="entry name" value="HUPs"/>
    <property type="match status" value="1"/>
</dbReference>
<accession>A0A2A2ES97</accession>
<dbReference type="Gene3D" id="3.40.50.1220">
    <property type="entry name" value="TPP-binding domain"/>
    <property type="match status" value="1"/>
</dbReference>
<reference evidence="5 6" key="1">
    <citation type="submission" date="2017-08" db="EMBL/GenBank/DDBJ databases">
        <title>Halomonas alkalisoli sp. nov., isolated from saline alkaline soil.</title>
        <authorList>
            <person name="Wang D."/>
            <person name="Zhang G."/>
        </authorList>
    </citation>
    <scope>NUCLEOTIDE SEQUENCE [LARGE SCALE GENOMIC DNA]</scope>
    <source>
        <strain evidence="5 6">WRN001</strain>
    </source>
</reference>
<dbReference type="OrthoDB" id="8584059at2"/>
<gene>
    <name evidence="5" type="ORF">CK498_18985</name>
</gene>
<dbReference type="InterPro" id="IPR029035">
    <property type="entry name" value="DHS-like_NAD/FAD-binding_dom"/>
</dbReference>
<keyword evidence="2" id="KW-0813">Transport</keyword>
<keyword evidence="2" id="KW-0249">Electron transport</keyword>
<dbReference type="SUPFAM" id="SSF52467">
    <property type="entry name" value="DHS-like NAD/FAD-binding domain"/>
    <property type="match status" value="1"/>
</dbReference>
<dbReference type="EMBL" id="NSKB01000007">
    <property type="protein sequence ID" value="PAU75232.1"/>
    <property type="molecule type" value="Genomic_DNA"/>
</dbReference>
<sequence length="438" mass="46228">MSEIRRRDPRREWIARNRLHPEHASVLADLGGIGGGAASEWLGPNGVIRKNPHAIGFIGPNGVKRIDRSGAQQGGHAVGATRQAVQDSRRQVEIPEPAFLVAVVPDMTGGRLSGHDKDLLGLARRLADADPERPGAVLAVIFGQHKGEGGGELKEQAFGEAGIDRLLHLSDDAYAGFAPEARLAALTAVERELAPRHWLLPDSPLGGADLGRRLALRLGEGRDERPATGVWQLEADTEAPLGWRCTARGAAESLDIQRPLPRVALALAECAEPVDETRHAAAPVSLAETIPSAFSRIEDLGQVAVDPAGVALAEAEFILSGGNGVKDWEGFHHAAKVLGATEGASRVAVDDGFMARHRQVGATGTWVTARVYLAVGISGAIQHLQGIQTCDKVVAINLDPGCDMIKRADLAVIGDSGEILAALVAMVEQQRGGQRDAA</sequence>
<dbReference type="RefSeq" id="WP_095622427.1">
    <property type="nucleotide sequence ID" value="NZ_NSKB01000007.1"/>
</dbReference>
<dbReference type="Pfam" id="PF00766">
    <property type="entry name" value="ETF_alpha"/>
    <property type="match status" value="1"/>
</dbReference>
<dbReference type="Pfam" id="PF01012">
    <property type="entry name" value="ETF"/>
    <property type="match status" value="1"/>
</dbReference>
<dbReference type="GO" id="GO:0009055">
    <property type="term" value="F:electron transfer activity"/>
    <property type="evidence" value="ECO:0007669"/>
    <property type="project" value="InterPro"/>
</dbReference>
<dbReference type="InterPro" id="IPR001308">
    <property type="entry name" value="ETF_a/FixB"/>
</dbReference>
<dbReference type="Proteomes" id="UP000217771">
    <property type="component" value="Unassembled WGS sequence"/>
</dbReference>
<proteinExistence type="inferred from homology"/>
<comment type="caution">
    <text evidence="5">The sequence shown here is derived from an EMBL/GenBank/DDBJ whole genome shotgun (WGS) entry which is preliminary data.</text>
</comment>
<dbReference type="SMART" id="SM00893">
    <property type="entry name" value="ETF"/>
    <property type="match status" value="1"/>
</dbReference>
<evidence type="ECO:0000256" key="2">
    <source>
        <dbReference type="ARBA" id="ARBA00022982"/>
    </source>
</evidence>
<dbReference type="GO" id="GO:0033539">
    <property type="term" value="P:fatty acid beta-oxidation using acyl-CoA dehydrogenase"/>
    <property type="evidence" value="ECO:0007669"/>
    <property type="project" value="TreeGrafter"/>
</dbReference>
<dbReference type="GO" id="GO:0050660">
    <property type="term" value="F:flavin adenine dinucleotide binding"/>
    <property type="evidence" value="ECO:0007669"/>
    <property type="project" value="InterPro"/>
</dbReference>
<dbReference type="InterPro" id="IPR014730">
    <property type="entry name" value="ETF_a/b_N"/>
</dbReference>
<feature type="domain" description="Electron transfer flavoprotein alpha/beta-subunit N-terminal" evidence="4">
    <location>
        <begin position="101"/>
        <end position="299"/>
    </location>
</feature>
<feature type="region of interest" description="Disordered" evidence="3">
    <location>
        <begin position="69"/>
        <end position="90"/>
    </location>
</feature>
<keyword evidence="6" id="KW-1185">Reference proteome</keyword>
<evidence type="ECO:0000256" key="3">
    <source>
        <dbReference type="SAM" id="MobiDB-lite"/>
    </source>
</evidence>
<name>A0A2A2ES97_9GAMM</name>
<dbReference type="PANTHER" id="PTHR43153:SF1">
    <property type="entry name" value="ELECTRON TRANSFER FLAVOPROTEIN SUBUNIT ALPHA, MITOCHONDRIAL"/>
    <property type="match status" value="1"/>
</dbReference>
<evidence type="ECO:0000313" key="5">
    <source>
        <dbReference type="EMBL" id="PAU75232.1"/>
    </source>
</evidence>
<evidence type="ECO:0000313" key="6">
    <source>
        <dbReference type="Proteomes" id="UP000217771"/>
    </source>
</evidence>
<dbReference type="PANTHER" id="PTHR43153">
    <property type="entry name" value="ELECTRON TRANSFER FLAVOPROTEIN ALPHA"/>
    <property type="match status" value="1"/>
</dbReference>
<dbReference type="AlphaFoldDB" id="A0A2A2ES97"/>
<dbReference type="InterPro" id="IPR014731">
    <property type="entry name" value="ETF_asu_C"/>
</dbReference>
<dbReference type="InterPro" id="IPR014729">
    <property type="entry name" value="Rossmann-like_a/b/a_fold"/>
</dbReference>
<protein>
    <submittedName>
        <fullName evidence="5">Electron transfer flavoprotein subunit alpha</fullName>
    </submittedName>
</protein>
<comment type="similarity">
    <text evidence="1">Belongs to the ETF alpha-subunit/FixB family.</text>
</comment>